<dbReference type="OrthoDB" id="2117453at2759"/>
<dbReference type="AlphaFoldDB" id="A0A2K3QJT4"/>
<dbReference type="GO" id="GO:0016020">
    <property type="term" value="C:membrane"/>
    <property type="evidence" value="ECO:0007669"/>
    <property type="project" value="UniProtKB-SubCell"/>
</dbReference>
<dbReference type="STRING" id="45235.A0A2K3QJT4"/>
<evidence type="ECO:0000259" key="6">
    <source>
        <dbReference type="Pfam" id="PF01284"/>
    </source>
</evidence>
<proteinExistence type="predicted"/>
<dbReference type="InterPro" id="IPR008253">
    <property type="entry name" value="Marvel"/>
</dbReference>
<evidence type="ECO:0000256" key="5">
    <source>
        <dbReference type="SAM" id="Phobius"/>
    </source>
</evidence>
<dbReference type="PANTHER" id="PTHR37451">
    <property type="entry name" value="MARVEL DOMAIN"/>
    <property type="match status" value="1"/>
</dbReference>
<feature type="domain" description="MARVEL" evidence="6">
    <location>
        <begin position="5"/>
        <end position="132"/>
    </location>
</feature>
<protein>
    <recommendedName>
        <fullName evidence="6">MARVEL domain-containing protein</fullName>
    </recommendedName>
</protein>
<organism evidence="7 8">
    <name type="scientific">Tolypocladium capitatum</name>
    <dbReference type="NCBI Taxonomy" id="45235"/>
    <lineage>
        <taxon>Eukaryota</taxon>
        <taxon>Fungi</taxon>
        <taxon>Dikarya</taxon>
        <taxon>Ascomycota</taxon>
        <taxon>Pezizomycotina</taxon>
        <taxon>Sordariomycetes</taxon>
        <taxon>Hypocreomycetidae</taxon>
        <taxon>Hypocreales</taxon>
        <taxon>Ophiocordycipitaceae</taxon>
        <taxon>Tolypocladium</taxon>
    </lineage>
</organism>
<comment type="subcellular location">
    <subcellularLocation>
        <location evidence="1">Membrane</location>
        <topology evidence="1">Multi-pass membrane protein</topology>
    </subcellularLocation>
</comment>
<keyword evidence="2 5" id="KW-0812">Transmembrane</keyword>
<gene>
    <name evidence="7" type="ORF">TCAP_02288</name>
</gene>
<keyword evidence="3 5" id="KW-1133">Transmembrane helix</keyword>
<evidence type="ECO:0000313" key="8">
    <source>
        <dbReference type="Proteomes" id="UP000236621"/>
    </source>
</evidence>
<comment type="caution">
    <text evidence="7">The sequence shown here is derived from an EMBL/GenBank/DDBJ whole genome shotgun (WGS) entry which is preliminary data.</text>
</comment>
<keyword evidence="8" id="KW-1185">Reference proteome</keyword>
<accession>A0A2K3QJT4</accession>
<evidence type="ECO:0000313" key="7">
    <source>
        <dbReference type="EMBL" id="PNY27798.1"/>
    </source>
</evidence>
<evidence type="ECO:0000256" key="4">
    <source>
        <dbReference type="ARBA" id="ARBA00023136"/>
    </source>
</evidence>
<dbReference type="Pfam" id="PF01284">
    <property type="entry name" value="MARVEL"/>
    <property type="match status" value="1"/>
</dbReference>
<feature type="transmembrane region" description="Helical" evidence="5">
    <location>
        <begin position="84"/>
        <end position="108"/>
    </location>
</feature>
<dbReference type="Proteomes" id="UP000236621">
    <property type="component" value="Unassembled WGS sequence"/>
</dbReference>
<feature type="transmembrane region" description="Helical" evidence="5">
    <location>
        <begin position="45"/>
        <end position="63"/>
    </location>
</feature>
<keyword evidence="4 5" id="KW-0472">Membrane</keyword>
<feature type="transmembrane region" description="Helical" evidence="5">
    <location>
        <begin position="120"/>
        <end position="142"/>
    </location>
</feature>
<dbReference type="PANTHER" id="PTHR37451:SF5">
    <property type="entry name" value="MARVEL DOMAIN-CONTAINING PROTEIN"/>
    <property type="match status" value="1"/>
</dbReference>
<sequence>MGRTTAVSLRAFEGLLAAANLGLSAYVVKYHLVATQRAGPDSLNFLIFASCFSILSVLCLELAPRLYQRAAHPYATLGVEAANTVFYFAGFIAYAVFLGGLALCHGTVCTAGRVDSVVAAAAFCAWITSTILTAKGLFMGAVHRPGDKAMRAREV</sequence>
<name>A0A2K3QJT4_9HYPO</name>
<evidence type="ECO:0000256" key="2">
    <source>
        <dbReference type="ARBA" id="ARBA00022692"/>
    </source>
</evidence>
<evidence type="ECO:0000256" key="1">
    <source>
        <dbReference type="ARBA" id="ARBA00004141"/>
    </source>
</evidence>
<reference evidence="7 8" key="1">
    <citation type="submission" date="2017-08" db="EMBL/GenBank/DDBJ databases">
        <title>Harnessing the power of phylogenomics to disentangle the directionality and signatures of interkingdom host jumping in the parasitic fungal genus Tolypocladium.</title>
        <authorList>
            <person name="Quandt C.A."/>
            <person name="Patterson W."/>
            <person name="Spatafora J.W."/>
        </authorList>
    </citation>
    <scope>NUCLEOTIDE SEQUENCE [LARGE SCALE GENOMIC DNA]</scope>
    <source>
        <strain evidence="7 8">CBS 113982</strain>
    </source>
</reference>
<evidence type="ECO:0000256" key="3">
    <source>
        <dbReference type="ARBA" id="ARBA00022989"/>
    </source>
</evidence>
<feature type="transmembrane region" description="Helical" evidence="5">
    <location>
        <begin position="12"/>
        <end position="33"/>
    </location>
</feature>
<dbReference type="EMBL" id="NRSZ01000345">
    <property type="protein sequence ID" value="PNY27798.1"/>
    <property type="molecule type" value="Genomic_DNA"/>
</dbReference>